<dbReference type="InterPro" id="IPR011032">
    <property type="entry name" value="GroES-like_sf"/>
</dbReference>
<name>A0AAV9Q5F8_9PEZI</name>
<evidence type="ECO:0000313" key="3">
    <source>
        <dbReference type="Proteomes" id="UP001345827"/>
    </source>
</evidence>
<dbReference type="Gene3D" id="3.40.50.720">
    <property type="entry name" value="NAD(P)-binding Rossmann-like Domain"/>
    <property type="match status" value="1"/>
</dbReference>
<dbReference type="InterPro" id="IPR013149">
    <property type="entry name" value="ADH-like_C"/>
</dbReference>
<dbReference type="PANTHER" id="PTHR43677:SF4">
    <property type="entry name" value="QUINONE OXIDOREDUCTASE-LIKE PROTEIN 2"/>
    <property type="match status" value="1"/>
</dbReference>
<dbReference type="CDD" id="cd08241">
    <property type="entry name" value="QOR1"/>
    <property type="match status" value="1"/>
</dbReference>
<feature type="domain" description="Enoyl reductase (ER)" evidence="1">
    <location>
        <begin position="11"/>
        <end position="353"/>
    </location>
</feature>
<protein>
    <recommendedName>
        <fullName evidence="1">Enoyl reductase (ER) domain-containing protein</fullName>
    </recommendedName>
</protein>
<evidence type="ECO:0000259" key="1">
    <source>
        <dbReference type="SMART" id="SM00829"/>
    </source>
</evidence>
<comment type="caution">
    <text evidence="2">The sequence shown here is derived from an EMBL/GenBank/DDBJ whole genome shotgun (WGS) entry which is preliminary data.</text>
</comment>
<keyword evidence="3" id="KW-1185">Reference proteome</keyword>
<reference evidence="2 3" key="1">
    <citation type="submission" date="2023-06" db="EMBL/GenBank/DDBJ databases">
        <title>Black Yeasts Isolated from many extreme environments.</title>
        <authorList>
            <person name="Coleine C."/>
            <person name="Stajich J.E."/>
            <person name="Selbmann L."/>
        </authorList>
    </citation>
    <scope>NUCLEOTIDE SEQUENCE [LARGE SCALE GENOMIC DNA]</scope>
    <source>
        <strain evidence="2 3">CCFEE 5887</strain>
    </source>
</reference>
<dbReference type="SUPFAM" id="SSF51735">
    <property type="entry name" value="NAD(P)-binding Rossmann-fold domains"/>
    <property type="match status" value="1"/>
</dbReference>
<gene>
    <name evidence="2" type="ORF">LTR25_006396</name>
</gene>
<dbReference type="Pfam" id="PF00107">
    <property type="entry name" value="ADH_zinc_N"/>
    <property type="match status" value="1"/>
</dbReference>
<sequence length="367" mass="38343">MKAIQISNYVKSYSDLRVTEIPSPTPRPDQILVTITHSALNHVDLLYARGLHQNNHSGLVSPPFVLGLEFAGVVAAVPASASASASSSSPSSGCECECEFKVGDLVWGSAVGGFAEQIAVAPSALHKLPGSGSGSWTLRDVAGLGAATAPVSYAALVRVAQVKAGQTVLVHAAAGGLGVVAVQIAVALGARVIGTVGSEEKAEIVRKLPGVLGVVRYDKNEQWEREVLKISGGEGVDVVYDTVGLVEKSIRCLKFGGSVVVAGFAGLSGSGGKMETLAMNRVLLKGAKLLGYRYGETGRRRPEENEEVWMGLTEMLESGKIKPVIYGTYTGLESVPRALEDLAARKVWGKAVVEIQSPPAPKMSAKL</sequence>
<dbReference type="Pfam" id="PF08240">
    <property type="entry name" value="ADH_N"/>
    <property type="match status" value="1"/>
</dbReference>
<dbReference type="EMBL" id="JAXLQG010000010">
    <property type="protein sequence ID" value="KAK5535388.1"/>
    <property type="molecule type" value="Genomic_DNA"/>
</dbReference>
<dbReference type="SMART" id="SM00829">
    <property type="entry name" value="PKS_ER"/>
    <property type="match status" value="1"/>
</dbReference>
<dbReference type="Gene3D" id="3.90.180.10">
    <property type="entry name" value="Medium-chain alcohol dehydrogenases, catalytic domain"/>
    <property type="match status" value="1"/>
</dbReference>
<dbReference type="InterPro" id="IPR051397">
    <property type="entry name" value="Zn-ADH-like_protein"/>
</dbReference>
<dbReference type="InterPro" id="IPR036291">
    <property type="entry name" value="NAD(P)-bd_dom_sf"/>
</dbReference>
<dbReference type="InterPro" id="IPR013154">
    <property type="entry name" value="ADH-like_N"/>
</dbReference>
<accession>A0AAV9Q5F8</accession>
<dbReference type="PANTHER" id="PTHR43677">
    <property type="entry name" value="SHORT-CHAIN DEHYDROGENASE/REDUCTASE"/>
    <property type="match status" value="1"/>
</dbReference>
<dbReference type="GO" id="GO:0005739">
    <property type="term" value="C:mitochondrion"/>
    <property type="evidence" value="ECO:0007669"/>
    <property type="project" value="TreeGrafter"/>
</dbReference>
<organism evidence="2 3">
    <name type="scientific">Vermiconidia calcicola</name>
    <dbReference type="NCBI Taxonomy" id="1690605"/>
    <lineage>
        <taxon>Eukaryota</taxon>
        <taxon>Fungi</taxon>
        <taxon>Dikarya</taxon>
        <taxon>Ascomycota</taxon>
        <taxon>Pezizomycotina</taxon>
        <taxon>Dothideomycetes</taxon>
        <taxon>Dothideomycetidae</taxon>
        <taxon>Mycosphaerellales</taxon>
        <taxon>Extremaceae</taxon>
        <taxon>Vermiconidia</taxon>
    </lineage>
</organism>
<dbReference type="GO" id="GO:0016491">
    <property type="term" value="F:oxidoreductase activity"/>
    <property type="evidence" value="ECO:0007669"/>
    <property type="project" value="InterPro"/>
</dbReference>
<proteinExistence type="predicted"/>
<dbReference type="AlphaFoldDB" id="A0AAV9Q5F8"/>
<dbReference type="SUPFAM" id="SSF50129">
    <property type="entry name" value="GroES-like"/>
    <property type="match status" value="1"/>
</dbReference>
<evidence type="ECO:0000313" key="2">
    <source>
        <dbReference type="EMBL" id="KAK5535388.1"/>
    </source>
</evidence>
<dbReference type="Proteomes" id="UP001345827">
    <property type="component" value="Unassembled WGS sequence"/>
</dbReference>
<dbReference type="InterPro" id="IPR020843">
    <property type="entry name" value="ER"/>
</dbReference>